<dbReference type="Proteomes" id="UP000887579">
    <property type="component" value="Unplaced"/>
</dbReference>
<organism evidence="1 2">
    <name type="scientific">Panagrolaimus sp. ES5</name>
    <dbReference type="NCBI Taxonomy" id="591445"/>
    <lineage>
        <taxon>Eukaryota</taxon>
        <taxon>Metazoa</taxon>
        <taxon>Ecdysozoa</taxon>
        <taxon>Nematoda</taxon>
        <taxon>Chromadorea</taxon>
        <taxon>Rhabditida</taxon>
        <taxon>Tylenchina</taxon>
        <taxon>Panagrolaimomorpha</taxon>
        <taxon>Panagrolaimoidea</taxon>
        <taxon>Panagrolaimidae</taxon>
        <taxon>Panagrolaimus</taxon>
    </lineage>
</organism>
<protein>
    <submittedName>
        <fullName evidence="2">Uncharacterized protein</fullName>
    </submittedName>
</protein>
<dbReference type="WBParaSite" id="ES5_v2.g10179.t1">
    <property type="protein sequence ID" value="ES5_v2.g10179.t1"/>
    <property type="gene ID" value="ES5_v2.g10179"/>
</dbReference>
<sequence length="116" mass="13529">MDARIPLFCITNYSSEEEKKDVKNAIEESYTKRNLTKYFEWTDYMPEADGIICLKFACILQCPKKCTSHYTTLKKDVIKTCIYPLMILVHKNASKITESLFNRIDKKHNILASLLN</sequence>
<name>A0AC34EZW4_9BILA</name>
<evidence type="ECO:0000313" key="1">
    <source>
        <dbReference type="Proteomes" id="UP000887579"/>
    </source>
</evidence>
<proteinExistence type="predicted"/>
<accession>A0AC34EZW4</accession>
<evidence type="ECO:0000313" key="2">
    <source>
        <dbReference type="WBParaSite" id="ES5_v2.g10179.t1"/>
    </source>
</evidence>
<reference evidence="2" key="1">
    <citation type="submission" date="2022-11" db="UniProtKB">
        <authorList>
            <consortium name="WormBaseParasite"/>
        </authorList>
    </citation>
    <scope>IDENTIFICATION</scope>
</reference>